<dbReference type="RefSeq" id="XP_024404972.1">
    <property type="nucleotide sequence ID" value="XM_024550265.1"/>
</dbReference>
<keyword evidence="3" id="KW-1185">Reference proteome</keyword>
<sequence length="434" mass="49209">MLHMEHPWDIVAIQDPPPGLLWLMKGIDRTYSLQYGTKRPATENDHPMHYGYDKKPPGELKAQVAFLISREIPSTDWRATDPKWAEGMLSSLSLRGPFGIIHVHNMYRNNHPAEEKLDMARLIQECCSGDNDLLLGDFNLHHKLWAGLDLPPNKVCSDSKLLAEKTEEFGVKLITERGAITYTRSEENQSTIRSTLDLAFISRQLHPQLIDWEVLKVSGFGSDHRICQTRLKTIPNRRLGARFQWDKTNICQLRQMVEKGLGKLHPKNVTTTDETELATGEEVDLRTTDGIDSYVQHINQTLTKAIDHLVPKRYPCKLASTYKHQPQQEPKSFREAISSTDSHQAALRWSKAAQLMAKSAGLPYCPDFQYNGKCAKDGLEKSIMYMDAIYGPGNTSQTSPINPDLPNNLDCSVPSECKLDETDILWLPILLLRI</sequence>
<evidence type="ECO:0000313" key="3">
    <source>
        <dbReference type="Proteomes" id="UP000054821"/>
    </source>
</evidence>
<reference evidence="2 3" key="1">
    <citation type="journal article" date="2016" name="Genome Announc.">
        <title>Draft Whole-Genome Sequence of Trichoderma gamsii T6085, a Promising Biocontrol Agent of Fusarium Head Blight on Wheat.</title>
        <authorList>
            <person name="Baroncelli R."/>
            <person name="Zapparata A."/>
            <person name="Piaggeschi G."/>
            <person name="Sarrocco S."/>
            <person name="Vannacci G."/>
        </authorList>
    </citation>
    <scope>NUCLEOTIDE SEQUENCE [LARGE SCALE GENOMIC DNA]</scope>
    <source>
        <strain evidence="2 3">T6085</strain>
    </source>
</reference>
<dbReference type="InterPro" id="IPR005135">
    <property type="entry name" value="Endo/exonuclease/phosphatase"/>
</dbReference>
<dbReference type="Pfam" id="PF14529">
    <property type="entry name" value="Exo_endo_phos_2"/>
    <property type="match status" value="1"/>
</dbReference>
<dbReference type="InterPro" id="IPR036691">
    <property type="entry name" value="Endo/exonu/phosph_ase_sf"/>
</dbReference>
<dbReference type="GO" id="GO:0003824">
    <property type="term" value="F:catalytic activity"/>
    <property type="evidence" value="ECO:0007669"/>
    <property type="project" value="InterPro"/>
</dbReference>
<dbReference type="AlphaFoldDB" id="A0A2P4ZF36"/>
<accession>A0A2P4ZF36</accession>
<evidence type="ECO:0000259" key="1">
    <source>
        <dbReference type="Pfam" id="PF14529"/>
    </source>
</evidence>
<dbReference type="Proteomes" id="UP000054821">
    <property type="component" value="Unassembled WGS sequence"/>
</dbReference>
<dbReference type="Gene3D" id="3.60.10.10">
    <property type="entry name" value="Endonuclease/exonuclease/phosphatase"/>
    <property type="match status" value="1"/>
</dbReference>
<dbReference type="SUPFAM" id="SSF56219">
    <property type="entry name" value="DNase I-like"/>
    <property type="match status" value="1"/>
</dbReference>
<name>A0A2P4ZF36_9HYPO</name>
<gene>
    <name evidence="2" type="ORF">TGAM01_v208153</name>
</gene>
<dbReference type="GeneID" id="36347749"/>
<comment type="caution">
    <text evidence="2">The sequence shown here is derived from an EMBL/GenBank/DDBJ whole genome shotgun (WGS) entry which is preliminary data.</text>
</comment>
<dbReference type="EMBL" id="JPDN02000033">
    <property type="protein sequence ID" value="PON22898.1"/>
    <property type="molecule type" value="Genomic_DNA"/>
</dbReference>
<dbReference type="STRING" id="398673.A0A2P4ZF36"/>
<organism evidence="2 3">
    <name type="scientific">Trichoderma gamsii</name>
    <dbReference type="NCBI Taxonomy" id="398673"/>
    <lineage>
        <taxon>Eukaryota</taxon>
        <taxon>Fungi</taxon>
        <taxon>Dikarya</taxon>
        <taxon>Ascomycota</taxon>
        <taxon>Pezizomycotina</taxon>
        <taxon>Sordariomycetes</taxon>
        <taxon>Hypocreomycetidae</taxon>
        <taxon>Hypocreales</taxon>
        <taxon>Hypocreaceae</taxon>
        <taxon>Trichoderma</taxon>
    </lineage>
</organism>
<feature type="domain" description="Endonuclease/exonuclease/phosphatase" evidence="1">
    <location>
        <begin position="101"/>
        <end position="226"/>
    </location>
</feature>
<proteinExistence type="predicted"/>
<protein>
    <submittedName>
        <fullName evidence="2">Zinc knuckle</fullName>
    </submittedName>
</protein>
<evidence type="ECO:0000313" key="2">
    <source>
        <dbReference type="EMBL" id="PON22898.1"/>
    </source>
</evidence>